<keyword evidence="7 13" id="KW-0812">Transmembrane</keyword>
<dbReference type="GO" id="GO:0006824">
    <property type="term" value="P:cobalt ion transport"/>
    <property type="evidence" value="ECO:0007669"/>
    <property type="project" value="UniProtKB-KW"/>
</dbReference>
<evidence type="ECO:0008006" key="15">
    <source>
        <dbReference type="Google" id="ProtNLM"/>
    </source>
</evidence>
<dbReference type="GO" id="GO:0046583">
    <property type="term" value="F:monoatomic cation efflux transmembrane transporter activity"/>
    <property type="evidence" value="ECO:0007669"/>
    <property type="project" value="TreeGrafter"/>
</dbReference>
<accession>A0A0F9UQS4</accession>
<protein>
    <recommendedName>
        <fullName evidence="15">Nickel/cobalt efflux system</fullName>
    </recommendedName>
</protein>
<keyword evidence="9" id="KW-0406">Ion transport</keyword>
<evidence type="ECO:0000256" key="5">
    <source>
        <dbReference type="ARBA" id="ARBA00022475"/>
    </source>
</evidence>
<reference evidence="14" key="1">
    <citation type="journal article" date="2015" name="Nature">
        <title>Complex archaea that bridge the gap between prokaryotes and eukaryotes.</title>
        <authorList>
            <person name="Spang A."/>
            <person name="Saw J.H."/>
            <person name="Jorgensen S.L."/>
            <person name="Zaremba-Niedzwiedzka K."/>
            <person name="Martijn J."/>
            <person name="Lind A.E."/>
            <person name="van Eijk R."/>
            <person name="Schleper C."/>
            <person name="Guy L."/>
            <person name="Ettema T.J."/>
        </authorList>
    </citation>
    <scope>NUCLEOTIDE SEQUENCE</scope>
</reference>
<keyword evidence="11 13" id="KW-0472">Membrane</keyword>
<keyword evidence="10" id="KW-0921">Nickel transport</keyword>
<gene>
    <name evidence="14" type="ORF">LCGC14_0233970</name>
</gene>
<dbReference type="EMBL" id="LAZR01000115">
    <property type="protein sequence ID" value="KKN89832.1"/>
    <property type="molecule type" value="Genomic_DNA"/>
</dbReference>
<evidence type="ECO:0000256" key="7">
    <source>
        <dbReference type="ARBA" id="ARBA00022692"/>
    </source>
</evidence>
<evidence type="ECO:0000256" key="6">
    <source>
        <dbReference type="ARBA" id="ARBA00022596"/>
    </source>
</evidence>
<feature type="transmembrane region" description="Helical" evidence="13">
    <location>
        <begin position="159"/>
        <end position="178"/>
    </location>
</feature>
<evidence type="ECO:0000256" key="9">
    <source>
        <dbReference type="ARBA" id="ARBA00023065"/>
    </source>
</evidence>
<keyword evidence="12" id="KW-0170">Cobalt</keyword>
<keyword evidence="4" id="KW-0813">Transport</keyword>
<dbReference type="GO" id="GO:0015099">
    <property type="term" value="F:nickel cation transmembrane transporter activity"/>
    <property type="evidence" value="ECO:0007669"/>
    <property type="project" value="InterPro"/>
</dbReference>
<keyword evidence="6" id="KW-0533">Nickel</keyword>
<feature type="transmembrane region" description="Helical" evidence="13">
    <location>
        <begin position="343"/>
        <end position="363"/>
    </location>
</feature>
<proteinExistence type="predicted"/>
<dbReference type="PANTHER" id="PTHR40659">
    <property type="entry name" value="NICKEL/COBALT EFFLUX SYSTEM RCNA"/>
    <property type="match status" value="1"/>
</dbReference>
<sequence>MRARELIGLGTAIIFAAALIAEPALAKSSLGIGSAEVTAQPSGGLLGPIFTHIASYQREFFTALRQALIQLKQDGSALPFLVGLSFAYGVFHAAGPGHGKAVISSYMLANEVELRRGILLSFVSSLLQAVSALALVGVGWYVLRGTAVSMTDATDALEIASYALIVLFGAWLLTRKLLRLVSSGRRTAGALAFAPARLAKKQADAAGGLAFAAPGARARGGSPLMRPASAAFAPGTCTDDNDTCGCGRAHIPNPKDLGGRMTLGTAAAAVFAVGLRPCSGAIVVLTFALINSLYLGGILSVFAMAIGTALTVSAIACVAVFAKGFALKASGGGTLGRAVGTTLEIVGALFLVIVGLLLLGGALQTA</sequence>
<dbReference type="GO" id="GO:0005886">
    <property type="term" value="C:plasma membrane"/>
    <property type="evidence" value="ECO:0007669"/>
    <property type="project" value="UniProtKB-SubCell"/>
</dbReference>
<feature type="transmembrane region" description="Helical" evidence="13">
    <location>
        <begin position="77"/>
        <end position="97"/>
    </location>
</feature>
<evidence type="ECO:0000256" key="12">
    <source>
        <dbReference type="ARBA" id="ARBA00023285"/>
    </source>
</evidence>
<dbReference type="AlphaFoldDB" id="A0A0F9UQS4"/>
<evidence type="ECO:0000256" key="4">
    <source>
        <dbReference type="ARBA" id="ARBA00022448"/>
    </source>
</evidence>
<evidence type="ECO:0000256" key="2">
    <source>
        <dbReference type="ARBA" id="ARBA00004651"/>
    </source>
</evidence>
<feature type="transmembrane region" description="Helical" evidence="13">
    <location>
        <begin position="296"/>
        <end position="322"/>
    </location>
</feature>
<dbReference type="Pfam" id="PF03824">
    <property type="entry name" value="NicO"/>
    <property type="match status" value="1"/>
</dbReference>
<feature type="transmembrane region" description="Helical" evidence="13">
    <location>
        <begin position="118"/>
        <end position="143"/>
    </location>
</feature>
<evidence type="ECO:0000256" key="3">
    <source>
        <dbReference type="ARBA" id="ARBA00022426"/>
    </source>
</evidence>
<evidence type="ECO:0000256" key="1">
    <source>
        <dbReference type="ARBA" id="ARBA00002510"/>
    </source>
</evidence>
<comment type="subcellular location">
    <subcellularLocation>
        <location evidence="2">Cell membrane</location>
        <topology evidence="2">Multi-pass membrane protein</topology>
    </subcellularLocation>
</comment>
<organism evidence="14">
    <name type="scientific">marine sediment metagenome</name>
    <dbReference type="NCBI Taxonomy" id="412755"/>
    <lineage>
        <taxon>unclassified sequences</taxon>
        <taxon>metagenomes</taxon>
        <taxon>ecological metagenomes</taxon>
    </lineage>
</organism>
<evidence type="ECO:0000256" key="11">
    <source>
        <dbReference type="ARBA" id="ARBA00023136"/>
    </source>
</evidence>
<comment type="function">
    <text evidence="1">Efflux system for nickel and cobalt.</text>
</comment>
<dbReference type="GO" id="GO:0010045">
    <property type="term" value="P:response to nickel cation"/>
    <property type="evidence" value="ECO:0007669"/>
    <property type="project" value="TreeGrafter"/>
</dbReference>
<name>A0A0F9UQS4_9ZZZZ</name>
<keyword evidence="3" id="KW-0171">Cobalt transport</keyword>
<keyword evidence="8 13" id="KW-1133">Transmembrane helix</keyword>
<dbReference type="InterPro" id="IPR011541">
    <property type="entry name" value="Ni/Co_transpt_high_affinity"/>
</dbReference>
<dbReference type="GO" id="GO:0032025">
    <property type="term" value="P:response to cobalt ion"/>
    <property type="evidence" value="ECO:0007669"/>
    <property type="project" value="TreeGrafter"/>
</dbReference>
<evidence type="ECO:0000256" key="13">
    <source>
        <dbReference type="SAM" id="Phobius"/>
    </source>
</evidence>
<evidence type="ECO:0000256" key="8">
    <source>
        <dbReference type="ARBA" id="ARBA00022989"/>
    </source>
</evidence>
<comment type="caution">
    <text evidence="14">The sequence shown here is derived from an EMBL/GenBank/DDBJ whole genome shotgun (WGS) entry which is preliminary data.</text>
</comment>
<keyword evidence="5" id="KW-1003">Cell membrane</keyword>
<feature type="transmembrane region" description="Helical" evidence="13">
    <location>
        <begin position="263"/>
        <end position="290"/>
    </location>
</feature>
<evidence type="ECO:0000256" key="10">
    <source>
        <dbReference type="ARBA" id="ARBA00023112"/>
    </source>
</evidence>
<dbReference type="PANTHER" id="PTHR40659:SF1">
    <property type="entry name" value="NICKEL_COBALT EFFLUX SYSTEM RCNA"/>
    <property type="match status" value="1"/>
</dbReference>
<evidence type="ECO:0000313" key="14">
    <source>
        <dbReference type="EMBL" id="KKN89832.1"/>
    </source>
</evidence>
<dbReference type="InterPro" id="IPR051224">
    <property type="entry name" value="NiCoT_RcnA"/>
</dbReference>